<evidence type="ECO:0000313" key="1">
    <source>
        <dbReference type="EMBL" id="NNU15232.1"/>
    </source>
</evidence>
<reference evidence="1 2" key="1">
    <citation type="submission" date="2020-05" db="EMBL/GenBank/DDBJ databases">
        <title>Parvularcula mediterraneae sp. nov., isolated from polypropylene straw from shallow seawater of the seashore of Laganas in Zakynthos island, Greece.</title>
        <authorList>
            <person name="Szabo I."/>
            <person name="Al-Omari J."/>
            <person name="Rado J."/>
            <person name="Szerdahelyi G.S."/>
        </authorList>
    </citation>
    <scope>NUCLEOTIDE SEQUENCE [LARGE SCALE GENOMIC DNA]</scope>
    <source>
        <strain evidence="1 2">ZS-1/3</strain>
    </source>
</reference>
<dbReference type="EMBL" id="JABFCX010000002">
    <property type="protein sequence ID" value="NNU15232.1"/>
    <property type="molecule type" value="Genomic_DNA"/>
</dbReference>
<accession>A0A7Y3W4G0</accession>
<protein>
    <submittedName>
        <fullName evidence="1">Uncharacterized protein</fullName>
    </submittedName>
</protein>
<keyword evidence="2" id="KW-1185">Reference proteome</keyword>
<dbReference type="Proteomes" id="UP000536835">
    <property type="component" value="Unassembled WGS sequence"/>
</dbReference>
<dbReference type="RefSeq" id="WP_173196553.1">
    <property type="nucleotide sequence ID" value="NZ_JABFCX010000002.1"/>
</dbReference>
<comment type="caution">
    <text evidence="1">The sequence shown here is derived from an EMBL/GenBank/DDBJ whole genome shotgun (WGS) entry which is preliminary data.</text>
</comment>
<dbReference type="PROSITE" id="PS51257">
    <property type="entry name" value="PROKAR_LIPOPROTEIN"/>
    <property type="match status" value="1"/>
</dbReference>
<name>A0A7Y3W4G0_9PROT</name>
<evidence type="ECO:0000313" key="2">
    <source>
        <dbReference type="Proteomes" id="UP000536835"/>
    </source>
</evidence>
<organism evidence="1 2">
    <name type="scientific">Parvularcula mediterranea</name>
    <dbReference type="NCBI Taxonomy" id="2732508"/>
    <lineage>
        <taxon>Bacteria</taxon>
        <taxon>Pseudomonadati</taxon>
        <taxon>Pseudomonadota</taxon>
        <taxon>Alphaproteobacteria</taxon>
        <taxon>Parvularculales</taxon>
        <taxon>Parvularculaceae</taxon>
        <taxon>Parvularcula</taxon>
    </lineage>
</organism>
<dbReference type="AlphaFoldDB" id="A0A7Y3W4G0"/>
<gene>
    <name evidence="1" type="ORF">HK107_02695</name>
</gene>
<sequence length="148" mass="16071">MLRRLGLSVILVAGTTGCELTPEEQAALITGISQGLQQAQYESQYGAPSGYGRYGDTGFNSRSLQVCVSRGNGRQRLVYATVRSGAELNRAAGRELYRRDRNYFSIPTAYGQAVVSVPGWARLSDGPIYGTDQQGVRWTIGAPGLCRY</sequence>
<proteinExistence type="predicted"/>